<keyword evidence="12" id="KW-1185">Reference proteome</keyword>
<evidence type="ECO:0000259" key="10">
    <source>
        <dbReference type="Pfam" id="PF00753"/>
    </source>
</evidence>
<dbReference type="GO" id="GO:0005634">
    <property type="term" value="C:nucleus"/>
    <property type="evidence" value="ECO:0007669"/>
    <property type="project" value="TreeGrafter"/>
</dbReference>
<keyword evidence="4" id="KW-0540">Nuclease</keyword>
<gene>
    <name evidence="11" type="ORF">THAOC_00370</name>
</gene>
<dbReference type="GO" id="GO:0042781">
    <property type="term" value="F:3'-tRNA processing endoribonuclease activity"/>
    <property type="evidence" value="ECO:0007669"/>
    <property type="project" value="TreeGrafter"/>
</dbReference>
<feature type="domain" description="Metallo-beta-lactamase" evidence="10">
    <location>
        <begin position="385"/>
        <end position="444"/>
    </location>
</feature>
<dbReference type="OMA" id="PEGLRMW"/>
<name>K0TJD6_THAOC</name>
<evidence type="ECO:0000256" key="3">
    <source>
        <dbReference type="ARBA" id="ARBA00022694"/>
    </source>
</evidence>
<dbReference type="PANTHER" id="PTHR46018:SF2">
    <property type="entry name" value="ZINC PHOSPHODIESTERASE ELAC PROTEIN 1"/>
    <property type="match status" value="1"/>
</dbReference>
<dbReference type="InterPro" id="IPR001279">
    <property type="entry name" value="Metallo-B-lactamas"/>
</dbReference>
<evidence type="ECO:0000256" key="9">
    <source>
        <dbReference type="SAM" id="MobiDB-lite"/>
    </source>
</evidence>
<keyword evidence="6" id="KW-0255">Endonuclease</keyword>
<keyword evidence="5" id="KW-0479">Metal-binding</keyword>
<comment type="subunit">
    <text evidence="2">Homodimer.</text>
</comment>
<dbReference type="eggNOG" id="KOG2121">
    <property type="taxonomic scope" value="Eukaryota"/>
</dbReference>
<dbReference type="SUPFAM" id="SSF56281">
    <property type="entry name" value="Metallo-hydrolase/oxidoreductase"/>
    <property type="match status" value="1"/>
</dbReference>
<feature type="region of interest" description="Disordered" evidence="9">
    <location>
        <begin position="197"/>
        <end position="266"/>
    </location>
</feature>
<dbReference type="GO" id="GO:0046872">
    <property type="term" value="F:metal ion binding"/>
    <property type="evidence" value="ECO:0007669"/>
    <property type="project" value="UniProtKB-KW"/>
</dbReference>
<keyword evidence="7" id="KW-0378">Hydrolase</keyword>
<evidence type="ECO:0000256" key="5">
    <source>
        <dbReference type="ARBA" id="ARBA00022723"/>
    </source>
</evidence>
<evidence type="ECO:0000256" key="7">
    <source>
        <dbReference type="ARBA" id="ARBA00022801"/>
    </source>
</evidence>
<dbReference type="CDD" id="cd07717">
    <property type="entry name" value="RNaseZ_ZiPD-like_MBL-fold"/>
    <property type="match status" value="1"/>
</dbReference>
<sequence length="826" mass="90571">GGIIGIIGIIGIAGRSAKAARGTEEEEDKSSRSADTLALPGSRGLWTCERCPSLRPPRASKMMRQVAVAAVYLTLSVINTSLLVEQGAGRSTAFGACAFSSPAAATTARVLPPSSSWDVSDPSSSRRRRRRLQVASISSSQVSSTVPTRQQLEKMTVKQLRLFIEEKGIDVPRGSNLKLKKQIVDFIWNWQCESERADGGEDVRRPGESVVTGDDPPQIHAESQANGSRAKRTSSMKRGGMPPLASDSINEPLEGSKSATPDSPYMLTPKDRIVLQVLDRYPPLHESIVKACSLTPEMETLDGITTSNIEQCDLSAIDYAVPDGIGEDDMRHTYHPMLKNVSQSDMDLVFIGTASCTPGTTRGVSCTALRLNWRSVSTGRAYDQGAENSNYIEDRGAKGGTWIFDCGEGTQLSVQRTSSIKPGKISKIFITHSHGDHSFGLPGLLCLMGTDRDRSDPPVEIYGPEGLRMWLRVAIRYSVSRVVPPYRVHELMDVPMAPEWVEGHRKNGRFYYQLRRDPDNPKNKSFEWTNQGLAGEDANSWISRAPMMNLGVRKLINIQAILVMLTLHFISLPQSSRDFGEQDGGRDIYPRYDHPKCSGGAPIWEVEVEDDVCVHAAPMSHSVPCVGYVVTEQDKPGRLKPENVLPVIDRNRQGLIDAGIRNPMKVMAMVKSLPVGGSYSFPDGTIINQEDVVEPPRRGRKIAICGDTANCRALASLAQDADVLIHEATNTFLPGVDKDGDLRGASRDAKIHGHSTPHMAGEFARRINAKKLILNHFSARYKGDQSIDSMTIMTRIEKQAMKAAQLPEDCVAASWDFMVLPLSNKT</sequence>
<comment type="caution">
    <text evidence="11">The sequence shown here is derived from an EMBL/GenBank/DDBJ whole genome shotgun (WGS) entry which is preliminary data.</text>
</comment>
<dbReference type="InterPro" id="IPR036866">
    <property type="entry name" value="RibonucZ/Hydroxyglut_hydro"/>
</dbReference>
<evidence type="ECO:0000256" key="4">
    <source>
        <dbReference type="ARBA" id="ARBA00022722"/>
    </source>
</evidence>
<feature type="region of interest" description="Disordered" evidence="9">
    <location>
        <begin position="112"/>
        <end position="150"/>
    </location>
</feature>
<dbReference type="EMBL" id="AGNL01000426">
    <property type="protein sequence ID" value="EJK77775.1"/>
    <property type="molecule type" value="Genomic_DNA"/>
</dbReference>
<feature type="compositionally biased region" description="Basic and acidic residues" evidence="9">
    <location>
        <begin position="197"/>
        <end position="207"/>
    </location>
</feature>
<dbReference type="InterPro" id="IPR013471">
    <property type="entry name" value="RNase_Z/BN"/>
</dbReference>
<dbReference type="PANTHER" id="PTHR46018">
    <property type="entry name" value="ZINC PHOSPHODIESTERASE ELAC PROTEIN 1"/>
    <property type="match status" value="1"/>
</dbReference>
<evidence type="ECO:0000256" key="8">
    <source>
        <dbReference type="ARBA" id="ARBA00022833"/>
    </source>
</evidence>
<feature type="compositionally biased region" description="Low complexity" evidence="9">
    <location>
        <begin position="133"/>
        <end position="144"/>
    </location>
</feature>
<dbReference type="Proteomes" id="UP000266841">
    <property type="component" value="Unassembled WGS sequence"/>
</dbReference>
<evidence type="ECO:0000256" key="6">
    <source>
        <dbReference type="ARBA" id="ARBA00022759"/>
    </source>
</evidence>
<dbReference type="Gene3D" id="3.60.15.10">
    <property type="entry name" value="Ribonuclease Z/Hydroxyacylglutathione hydrolase-like"/>
    <property type="match status" value="1"/>
</dbReference>
<keyword evidence="3" id="KW-0819">tRNA processing</keyword>
<evidence type="ECO:0000313" key="12">
    <source>
        <dbReference type="Proteomes" id="UP000266841"/>
    </source>
</evidence>
<keyword evidence="8" id="KW-0862">Zinc</keyword>
<evidence type="ECO:0000313" key="11">
    <source>
        <dbReference type="EMBL" id="EJK77775.1"/>
    </source>
</evidence>
<dbReference type="AlphaFoldDB" id="K0TJD6"/>
<proteinExistence type="inferred from homology"/>
<feature type="compositionally biased region" description="Low complexity" evidence="9">
    <location>
        <begin position="112"/>
        <end position="123"/>
    </location>
</feature>
<feature type="non-terminal residue" evidence="11">
    <location>
        <position position="1"/>
    </location>
</feature>
<dbReference type="OrthoDB" id="527344at2759"/>
<evidence type="ECO:0000256" key="1">
    <source>
        <dbReference type="ARBA" id="ARBA00001947"/>
    </source>
</evidence>
<dbReference type="Pfam" id="PF00753">
    <property type="entry name" value="Lactamase_B"/>
    <property type="match status" value="1"/>
</dbReference>
<protein>
    <recommendedName>
        <fullName evidence="10">Metallo-beta-lactamase domain-containing protein</fullName>
    </recommendedName>
</protein>
<organism evidence="11 12">
    <name type="scientific">Thalassiosira oceanica</name>
    <name type="common">Marine diatom</name>
    <dbReference type="NCBI Taxonomy" id="159749"/>
    <lineage>
        <taxon>Eukaryota</taxon>
        <taxon>Sar</taxon>
        <taxon>Stramenopiles</taxon>
        <taxon>Ochrophyta</taxon>
        <taxon>Bacillariophyta</taxon>
        <taxon>Coscinodiscophyceae</taxon>
        <taxon>Thalassiosirophycidae</taxon>
        <taxon>Thalassiosirales</taxon>
        <taxon>Thalassiosiraceae</taxon>
        <taxon>Thalassiosira</taxon>
    </lineage>
</organism>
<comment type="cofactor">
    <cofactor evidence="1">
        <name>Zn(2+)</name>
        <dbReference type="ChEBI" id="CHEBI:29105"/>
    </cofactor>
</comment>
<evidence type="ECO:0000256" key="2">
    <source>
        <dbReference type="ARBA" id="ARBA00011738"/>
    </source>
</evidence>
<dbReference type="HAMAP" id="MF_01818">
    <property type="entry name" value="RNase_Z_BN"/>
    <property type="match status" value="1"/>
</dbReference>
<reference evidence="11 12" key="1">
    <citation type="journal article" date="2012" name="Genome Biol.">
        <title>Genome and low-iron response of an oceanic diatom adapted to chronic iron limitation.</title>
        <authorList>
            <person name="Lommer M."/>
            <person name="Specht M."/>
            <person name="Roy A.S."/>
            <person name="Kraemer L."/>
            <person name="Andreson R."/>
            <person name="Gutowska M.A."/>
            <person name="Wolf J."/>
            <person name="Bergner S.V."/>
            <person name="Schilhabel M.B."/>
            <person name="Klostermeier U.C."/>
            <person name="Beiko R.G."/>
            <person name="Rosenstiel P."/>
            <person name="Hippler M."/>
            <person name="Laroche J."/>
        </authorList>
    </citation>
    <scope>NUCLEOTIDE SEQUENCE [LARGE SCALE GENOMIC DNA]</scope>
    <source>
        <strain evidence="11 12">CCMP1005</strain>
    </source>
</reference>
<accession>K0TJD6</accession>